<dbReference type="Gene3D" id="3.40.50.1820">
    <property type="entry name" value="alpha/beta hydrolase"/>
    <property type="match status" value="1"/>
</dbReference>
<dbReference type="OrthoDB" id="9814966at2"/>
<feature type="signal peptide" evidence="1">
    <location>
        <begin position="1"/>
        <end position="23"/>
    </location>
</feature>
<dbReference type="RefSeq" id="WP_059311388.1">
    <property type="nucleotide sequence ID" value="NZ_LRCR01000017.1"/>
</dbReference>
<keyword evidence="3" id="KW-0378">Hydrolase</keyword>
<dbReference type="PANTHER" id="PTHR37017">
    <property type="entry name" value="AB HYDROLASE-1 DOMAIN-CONTAINING PROTEIN-RELATED"/>
    <property type="match status" value="1"/>
</dbReference>
<reference evidence="4" key="1">
    <citation type="submission" date="2016-01" db="EMBL/GenBank/DDBJ databases">
        <title>WGS of SAMN04407783.</title>
        <authorList>
            <person name="Adams M."/>
            <person name="Sutton G."/>
            <person name="Nelson K."/>
            <person name="Thaden J."/>
            <person name="Fowler V."/>
            <person name="Mccorrison J."/>
            <person name="Sanka R."/>
            <person name="Brinkac L."/>
            <person name="Nierman W."/>
        </authorList>
    </citation>
    <scope>NUCLEOTIDE SEQUENCE [LARGE SCALE GENOMIC DNA]</scope>
    <source>
        <strain evidence="4">GN04363</strain>
    </source>
</reference>
<organism evidence="3 4">
    <name type="scientific">Enterobacter genomosp. O</name>
    <dbReference type="NCBI Taxonomy" id="2364150"/>
    <lineage>
        <taxon>Bacteria</taxon>
        <taxon>Pseudomonadati</taxon>
        <taxon>Pseudomonadota</taxon>
        <taxon>Gammaproteobacteria</taxon>
        <taxon>Enterobacterales</taxon>
        <taxon>Enterobacteriaceae</taxon>
        <taxon>Enterobacter</taxon>
        <taxon>Enterobacter cloacae complex</taxon>
        <taxon>Enterobacter cloacae complex clade O</taxon>
    </lineage>
</organism>
<proteinExistence type="predicted"/>
<comment type="caution">
    <text evidence="3">The sequence shown here is derived from an EMBL/GenBank/DDBJ whole genome shotgun (WGS) entry which is preliminary data.</text>
</comment>
<evidence type="ECO:0000259" key="2">
    <source>
        <dbReference type="Pfam" id="PF12697"/>
    </source>
</evidence>
<evidence type="ECO:0000313" key="3">
    <source>
        <dbReference type="EMBL" id="KUQ83609.1"/>
    </source>
</evidence>
<evidence type="ECO:0000313" key="4">
    <source>
        <dbReference type="Proteomes" id="UP000064715"/>
    </source>
</evidence>
<gene>
    <name evidence="3" type="ORF">AWI28_16530</name>
</gene>
<dbReference type="GO" id="GO:0016787">
    <property type="term" value="F:hydrolase activity"/>
    <property type="evidence" value="ECO:0007669"/>
    <property type="project" value="UniProtKB-KW"/>
</dbReference>
<evidence type="ECO:0000256" key="1">
    <source>
        <dbReference type="SAM" id="SignalP"/>
    </source>
</evidence>
<keyword evidence="1" id="KW-0732">Signal</keyword>
<dbReference type="SUPFAM" id="SSF53474">
    <property type="entry name" value="alpha/beta-Hydrolases"/>
    <property type="match status" value="1"/>
</dbReference>
<dbReference type="InterPro" id="IPR052897">
    <property type="entry name" value="Sec-Metab_Biosynth_Hydrolase"/>
</dbReference>
<name>A0A0X4EPI3_9ENTR</name>
<dbReference type="InterPro" id="IPR029058">
    <property type="entry name" value="AB_hydrolase_fold"/>
</dbReference>
<sequence length="254" mass="27732">MKPTRLPALLTLLCLAASQPVQARINNIVLVHGAFTDGSVWQAVIGRLQSRGYRVTAVQNPLTSLKDDVAATERVIDRQQGDVVLVGHSWAGAAIAQAGNNPKVKKLVFLSALAPDSGESVDSLLTRLNAPMADMRPDKQGFIWLDDPIAYQRVMANDLPLRRVKVLTATQQPIAASAFSEKVELAAWREKPSWYLLAEDDRALSPGVQQQLAGAMHATVMRIKSSHMSMISHPDAVSQLIEQATQPDVKEMKK</sequence>
<dbReference type="InterPro" id="IPR000073">
    <property type="entry name" value="AB_hydrolase_1"/>
</dbReference>
<dbReference type="EMBL" id="LRCR01000017">
    <property type="protein sequence ID" value="KUQ83609.1"/>
    <property type="molecule type" value="Genomic_DNA"/>
</dbReference>
<protein>
    <submittedName>
        <fullName evidence="3">Alpha/beta hydrolase</fullName>
    </submittedName>
</protein>
<feature type="domain" description="AB hydrolase-1" evidence="2">
    <location>
        <begin position="28"/>
        <end position="239"/>
    </location>
</feature>
<dbReference type="Pfam" id="PF12697">
    <property type="entry name" value="Abhydrolase_6"/>
    <property type="match status" value="1"/>
</dbReference>
<dbReference type="Proteomes" id="UP000064715">
    <property type="component" value="Unassembled WGS sequence"/>
</dbReference>
<dbReference type="AlphaFoldDB" id="A0A0X4EPI3"/>
<keyword evidence="4" id="KW-1185">Reference proteome</keyword>
<accession>A0A0X4EPI3</accession>
<feature type="chain" id="PRO_5007060498" evidence="1">
    <location>
        <begin position="24"/>
        <end position="254"/>
    </location>
</feature>
<dbReference type="PANTHER" id="PTHR37017:SF11">
    <property type="entry name" value="ESTERASE_LIPASE_THIOESTERASE DOMAIN-CONTAINING PROTEIN"/>
    <property type="match status" value="1"/>
</dbReference>